<accession>A0A1Q8WTQ1</accession>
<dbReference type="EMBL" id="MSKS01000011">
    <property type="protein sequence ID" value="OLO71496.1"/>
    <property type="molecule type" value="Genomic_DNA"/>
</dbReference>
<evidence type="ECO:0000313" key="10">
    <source>
        <dbReference type="EMBL" id="OLO71496.1"/>
    </source>
</evidence>
<dbReference type="Pfam" id="PF02652">
    <property type="entry name" value="Lactate_perm"/>
    <property type="match status" value="1"/>
</dbReference>
<dbReference type="PANTHER" id="PTHR30003:SF0">
    <property type="entry name" value="GLYCOLATE PERMEASE GLCA-RELATED"/>
    <property type="match status" value="1"/>
</dbReference>
<evidence type="ECO:0000313" key="11">
    <source>
        <dbReference type="Proteomes" id="UP000185963"/>
    </source>
</evidence>
<proteinExistence type="inferred from homology"/>
<keyword evidence="7" id="KW-0472">Membrane</keyword>
<reference evidence="10 11" key="1">
    <citation type="submission" date="2016-12" db="EMBL/GenBank/DDBJ databases">
        <title>Genomic comparison of strains in the 'Actinomyces naeslundii' group.</title>
        <authorList>
            <person name="Mughal S.R."/>
            <person name="Do T."/>
            <person name="Gilbert S.C."/>
            <person name="Witherden E.A."/>
            <person name="Didelot X."/>
            <person name="Beighton D."/>
        </authorList>
    </citation>
    <scope>NUCLEOTIDE SEQUENCE [LARGE SCALE GENOMIC DNA]</scope>
    <source>
        <strain evidence="10 11">WE8B-23</strain>
    </source>
</reference>
<name>A0A1Q8WTQ1_9ACTO</name>
<comment type="function">
    <text evidence="8">Uptake of L-lactate across the membrane. Can also transport D-lactate and glycolate.</text>
</comment>
<dbReference type="GO" id="GO:0015129">
    <property type="term" value="F:lactate transmembrane transporter activity"/>
    <property type="evidence" value="ECO:0007669"/>
    <property type="project" value="UniProtKB-UniRule"/>
</dbReference>
<comment type="subcellular location">
    <subcellularLocation>
        <location evidence="1 8">Cell membrane</location>
        <topology evidence="1 8">Multi-pass membrane protein</topology>
    </subcellularLocation>
</comment>
<evidence type="ECO:0000256" key="1">
    <source>
        <dbReference type="ARBA" id="ARBA00004651"/>
    </source>
</evidence>
<dbReference type="Proteomes" id="UP000185963">
    <property type="component" value="Unassembled WGS sequence"/>
</dbReference>
<evidence type="ECO:0000256" key="6">
    <source>
        <dbReference type="ARBA" id="ARBA00022989"/>
    </source>
</evidence>
<dbReference type="AlphaFoldDB" id="A0A1Q8WTQ1"/>
<evidence type="ECO:0000256" key="2">
    <source>
        <dbReference type="ARBA" id="ARBA00010100"/>
    </source>
</evidence>
<comment type="caution">
    <text evidence="10">The sequence shown here is derived from an EMBL/GenBank/DDBJ whole genome shotgun (WGS) entry which is preliminary data.</text>
</comment>
<evidence type="ECO:0000256" key="5">
    <source>
        <dbReference type="ARBA" id="ARBA00022692"/>
    </source>
</evidence>
<keyword evidence="9" id="KW-0732">Signal</keyword>
<feature type="signal peptide" evidence="9">
    <location>
        <begin position="1"/>
        <end position="17"/>
    </location>
</feature>
<evidence type="ECO:0000256" key="8">
    <source>
        <dbReference type="RuleBase" id="RU365092"/>
    </source>
</evidence>
<dbReference type="InterPro" id="IPR003804">
    <property type="entry name" value="Lactate_perm"/>
</dbReference>
<keyword evidence="4 8" id="KW-1003">Cell membrane</keyword>
<keyword evidence="5" id="KW-0812">Transmembrane</keyword>
<sequence>MALAATGALFANLQATAAQGAGLDPKILLAANTIGGGLGKIVSPQNLAIASTAVDAPGFFAIPGAPCV</sequence>
<dbReference type="PANTHER" id="PTHR30003">
    <property type="entry name" value="L-LACTATE PERMEASE"/>
    <property type="match status" value="1"/>
</dbReference>
<evidence type="ECO:0000256" key="9">
    <source>
        <dbReference type="SAM" id="SignalP"/>
    </source>
</evidence>
<gene>
    <name evidence="10" type="ORF">BKH20_03790</name>
</gene>
<keyword evidence="6" id="KW-1133">Transmembrane helix</keyword>
<comment type="similarity">
    <text evidence="2 8">Belongs to the lactate permease family.</text>
</comment>
<evidence type="ECO:0000256" key="3">
    <source>
        <dbReference type="ARBA" id="ARBA00022448"/>
    </source>
</evidence>
<feature type="chain" id="PRO_5038441971" description="L-lactate permease" evidence="9">
    <location>
        <begin position="18"/>
        <end position="68"/>
    </location>
</feature>
<dbReference type="GO" id="GO:0005886">
    <property type="term" value="C:plasma membrane"/>
    <property type="evidence" value="ECO:0007669"/>
    <property type="project" value="UniProtKB-SubCell"/>
</dbReference>
<keyword evidence="3 8" id="KW-0813">Transport</keyword>
<dbReference type="GO" id="GO:0015295">
    <property type="term" value="F:solute:proton symporter activity"/>
    <property type="evidence" value="ECO:0007669"/>
    <property type="project" value="TreeGrafter"/>
</dbReference>
<evidence type="ECO:0000256" key="4">
    <source>
        <dbReference type="ARBA" id="ARBA00022475"/>
    </source>
</evidence>
<protein>
    <recommendedName>
        <fullName evidence="8">L-lactate permease</fullName>
    </recommendedName>
</protein>
<evidence type="ECO:0000256" key="7">
    <source>
        <dbReference type="ARBA" id="ARBA00023136"/>
    </source>
</evidence>
<organism evidence="10 11">
    <name type="scientific">Actinomyces oris</name>
    <dbReference type="NCBI Taxonomy" id="544580"/>
    <lineage>
        <taxon>Bacteria</taxon>
        <taxon>Bacillati</taxon>
        <taxon>Actinomycetota</taxon>
        <taxon>Actinomycetes</taxon>
        <taxon>Actinomycetales</taxon>
        <taxon>Actinomycetaceae</taxon>
        <taxon>Actinomyces</taxon>
    </lineage>
</organism>